<dbReference type="AlphaFoldDB" id="A0A5C5FWM9"/>
<protein>
    <submittedName>
        <fullName evidence="1">Uncharacterized protein</fullName>
    </submittedName>
</protein>
<reference evidence="1 2" key="1">
    <citation type="submission" date="2019-03" db="EMBL/GenBank/DDBJ databases">
        <title>Rhodosporidium diobovatum UCD-FST 08-225 genome sequencing, assembly, and annotation.</title>
        <authorList>
            <person name="Fakankun I.U."/>
            <person name="Fristensky B."/>
            <person name="Levin D.B."/>
        </authorList>
    </citation>
    <scope>NUCLEOTIDE SEQUENCE [LARGE SCALE GENOMIC DNA]</scope>
    <source>
        <strain evidence="1 2">UCD-FST 08-225</strain>
    </source>
</reference>
<evidence type="ECO:0000313" key="2">
    <source>
        <dbReference type="Proteomes" id="UP000311382"/>
    </source>
</evidence>
<evidence type="ECO:0000313" key="1">
    <source>
        <dbReference type="EMBL" id="TNY20454.1"/>
    </source>
</evidence>
<comment type="caution">
    <text evidence="1">The sequence shown here is derived from an EMBL/GenBank/DDBJ whole genome shotgun (WGS) entry which is preliminary data.</text>
</comment>
<name>A0A5C5FWM9_9BASI</name>
<dbReference type="Proteomes" id="UP000311382">
    <property type="component" value="Unassembled WGS sequence"/>
</dbReference>
<accession>A0A5C5FWM9</accession>
<sequence>MTLPEAQRWLDPSRLPRLRVLYAEGPLRDPHSGESLLWDKALLPGILNLLDYVLYAHEALDSDGELANGTGPPVLTLDPLNFAILPRHSIQNEWCKDTHADDEAELCQLVRQMSPTTAANGPRAVLILPDRAAIRREYKLVRWDAFDVKELESACRECGVLLLRHARLLDRFRVPKVPGEFVRYARDLREARERGAA</sequence>
<dbReference type="EMBL" id="SOZI01000066">
    <property type="protein sequence ID" value="TNY20454.1"/>
    <property type="molecule type" value="Genomic_DNA"/>
</dbReference>
<organism evidence="1 2">
    <name type="scientific">Rhodotorula diobovata</name>
    <dbReference type="NCBI Taxonomy" id="5288"/>
    <lineage>
        <taxon>Eukaryota</taxon>
        <taxon>Fungi</taxon>
        <taxon>Dikarya</taxon>
        <taxon>Basidiomycota</taxon>
        <taxon>Pucciniomycotina</taxon>
        <taxon>Microbotryomycetes</taxon>
        <taxon>Sporidiobolales</taxon>
        <taxon>Sporidiobolaceae</taxon>
        <taxon>Rhodotorula</taxon>
    </lineage>
</organism>
<gene>
    <name evidence="1" type="ORF">DMC30DRAFT_397631</name>
</gene>
<proteinExistence type="predicted"/>
<keyword evidence="2" id="KW-1185">Reference proteome</keyword>